<sequence>MKQKTFMQMFREWERMGGRVRASLDRRCVERFGYQTALAFDRYDSIKHAIAGCTIHTRINYRAAATKALGEQWRGRSLELNRMWRNWS</sequence>
<keyword evidence="1" id="KW-0614">Plasmid</keyword>
<proteinExistence type="predicted"/>
<dbReference type="Proteomes" id="UP000325606">
    <property type="component" value="Plasmid unnamed1"/>
</dbReference>
<evidence type="ECO:0000313" key="2">
    <source>
        <dbReference type="Proteomes" id="UP000325606"/>
    </source>
</evidence>
<geneLocation type="plasmid" evidence="1 2">
    <name>unnamed1</name>
</geneLocation>
<gene>
    <name evidence="1" type="ORF">F5I99_19245</name>
</gene>
<protein>
    <submittedName>
        <fullName evidence="1">Uncharacterized protein</fullName>
    </submittedName>
</protein>
<dbReference type="KEGG" id="nik:F5I99_19245"/>
<reference evidence="1 2" key="1">
    <citation type="submission" date="2019-09" db="EMBL/GenBank/DDBJ databases">
        <title>Nitrincola iocasae sp. nov., a bacterium isolated from the sediment collected at a cold seep field in South China Sea.</title>
        <authorList>
            <person name="Zhang H."/>
            <person name="Wang H."/>
            <person name="Li C."/>
        </authorList>
    </citation>
    <scope>NUCLEOTIDE SEQUENCE [LARGE SCALE GENOMIC DNA]</scope>
    <source>
        <strain evidence="1 2">KXZD1103</strain>
        <plasmid evidence="1 2">unnamed1</plasmid>
    </source>
</reference>
<keyword evidence="2" id="KW-1185">Reference proteome</keyword>
<accession>A0A5J6LJI0</accession>
<dbReference type="EMBL" id="CP044223">
    <property type="protein sequence ID" value="QEW08719.1"/>
    <property type="molecule type" value="Genomic_DNA"/>
</dbReference>
<dbReference type="RefSeq" id="WP_041646695.1">
    <property type="nucleotide sequence ID" value="NZ_CP044223.1"/>
</dbReference>
<name>A0A5J6LJI0_9GAMM</name>
<organism evidence="1 2">
    <name type="scientific">Nitrincola iocasae</name>
    <dbReference type="NCBI Taxonomy" id="2614693"/>
    <lineage>
        <taxon>Bacteria</taxon>
        <taxon>Pseudomonadati</taxon>
        <taxon>Pseudomonadota</taxon>
        <taxon>Gammaproteobacteria</taxon>
        <taxon>Oceanospirillales</taxon>
        <taxon>Oceanospirillaceae</taxon>
        <taxon>Nitrincola</taxon>
    </lineage>
</organism>
<evidence type="ECO:0000313" key="1">
    <source>
        <dbReference type="EMBL" id="QEW08719.1"/>
    </source>
</evidence>
<dbReference type="AlphaFoldDB" id="A0A5J6LJI0"/>